<evidence type="ECO:0008006" key="6">
    <source>
        <dbReference type="Google" id="ProtNLM"/>
    </source>
</evidence>
<keyword evidence="3" id="KW-1133">Transmembrane helix</keyword>
<dbReference type="RefSeq" id="WP_220373905.1">
    <property type="nucleotide sequence ID" value="NZ_JAEUAO010000006.1"/>
</dbReference>
<protein>
    <recommendedName>
        <fullName evidence="6">Capsular polysaccharide transport system permease protein</fullName>
    </recommendedName>
</protein>
<dbReference type="PANTHER" id="PTHR32309:SF13">
    <property type="entry name" value="FERRIC ENTEROBACTIN TRANSPORT PROTEIN FEPE"/>
    <property type="match status" value="1"/>
</dbReference>
<feature type="transmembrane region" description="Helical" evidence="3">
    <location>
        <begin position="76"/>
        <end position="98"/>
    </location>
</feature>
<keyword evidence="3" id="KW-0812">Transmembrane</keyword>
<evidence type="ECO:0000256" key="1">
    <source>
        <dbReference type="SAM" id="Coils"/>
    </source>
</evidence>
<gene>
    <name evidence="4" type="ORF">JNB71_22000</name>
</gene>
<feature type="region of interest" description="Disordered" evidence="2">
    <location>
        <begin position="1"/>
        <end position="21"/>
    </location>
</feature>
<name>A0ABS7HHT7_9HYPH</name>
<feature type="coiled-coil region" evidence="1">
    <location>
        <begin position="313"/>
        <end position="340"/>
    </location>
</feature>
<feature type="coiled-coil region" evidence="1">
    <location>
        <begin position="234"/>
        <end position="268"/>
    </location>
</feature>
<evidence type="ECO:0000313" key="5">
    <source>
        <dbReference type="Proteomes" id="UP000757604"/>
    </source>
</evidence>
<accession>A0ABS7HHT7</accession>
<evidence type="ECO:0000313" key="4">
    <source>
        <dbReference type="EMBL" id="MBW9065984.1"/>
    </source>
</evidence>
<feature type="transmembrane region" description="Helical" evidence="3">
    <location>
        <begin position="411"/>
        <end position="431"/>
    </location>
</feature>
<dbReference type="Proteomes" id="UP000757604">
    <property type="component" value="Unassembled WGS sequence"/>
</dbReference>
<keyword evidence="3" id="KW-0472">Membrane</keyword>
<keyword evidence="5" id="KW-1185">Reference proteome</keyword>
<keyword evidence="1" id="KW-0175">Coiled coil</keyword>
<dbReference type="PANTHER" id="PTHR32309">
    <property type="entry name" value="TYROSINE-PROTEIN KINASE"/>
    <property type="match status" value="1"/>
</dbReference>
<sequence length="435" mass="48439">MKDTNRPAKLEKSKARPDDTGALVLRLDEVRPVRQQPASAPAILPNPSRRKTTVTYRSGRVTDMVAKAKGGLSGTWISFLLMVALPTIIGLLYFVFVASPQYMSEFRFSVRPTDGAVLSTSSSSTVAADTALAMSNSYIVADYALSRDAVEALETSVGLREIYTREGTDRFSRLSGDVSLERLVDYWRKRVSTSYDIMTGINTIEVTAFSPQDALRISSALRALCEKLVNDISEKARQSQMAFAKNELDRAEARLKEVRQRETDLRSGQKSIDVRKEAEGKMLLNNQLRGELSTLKAQYSALSSYMDPTSPRLTVLKNQISAAQEQIDLLQSQITDADASKPGTLDDAQRVARYDQLQTDLEIAAKLYESSLTNYENARMRANNNQTYLATYVQPGLPQIASYPRTFVDTLLVFLSAFGIWVVSTLVYYSVRDHT</sequence>
<reference evidence="4 5" key="1">
    <citation type="journal article" date="2021" name="MBio">
        <title>Poor Competitiveness of Bradyrhizobium in Pigeon Pea Root Colonization in Indian Soils.</title>
        <authorList>
            <person name="Chalasani D."/>
            <person name="Basu A."/>
            <person name="Pullabhotla S.V.S.R.N."/>
            <person name="Jorrin B."/>
            <person name="Neal A.L."/>
            <person name="Poole P.S."/>
            <person name="Podile A.R."/>
            <person name="Tkacz A."/>
        </authorList>
    </citation>
    <scope>NUCLEOTIDE SEQUENCE [LARGE SCALE GENOMIC DNA]</scope>
    <source>
        <strain evidence="4 5">HU44</strain>
    </source>
</reference>
<dbReference type="EMBL" id="JAEUAO010000006">
    <property type="protein sequence ID" value="MBW9065984.1"/>
    <property type="molecule type" value="Genomic_DNA"/>
</dbReference>
<organism evidence="4 5">
    <name type="scientific">Rhizobium herbae</name>
    <dbReference type="NCBI Taxonomy" id="508661"/>
    <lineage>
        <taxon>Bacteria</taxon>
        <taxon>Pseudomonadati</taxon>
        <taxon>Pseudomonadota</taxon>
        <taxon>Alphaproteobacteria</taxon>
        <taxon>Hyphomicrobiales</taxon>
        <taxon>Rhizobiaceae</taxon>
        <taxon>Rhizobium/Agrobacterium group</taxon>
        <taxon>Rhizobium</taxon>
    </lineage>
</organism>
<evidence type="ECO:0000256" key="2">
    <source>
        <dbReference type="SAM" id="MobiDB-lite"/>
    </source>
</evidence>
<evidence type="ECO:0000256" key="3">
    <source>
        <dbReference type="SAM" id="Phobius"/>
    </source>
</evidence>
<comment type="caution">
    <text evidence="4">The sequence shown here is derived from an EMBL/GenBank/DDBJ whole genome shotgun (WGS) entry which is preliminary data.</text>
</comment>
<feature type="compositionally biased region" description="Basic and acidic residues" evidence="2">
    <location>
        <begin position="1"/>
        <end position="19"/>
    </location>
</feature>
<proteinExistence type="predicted"/>
<dbReference type="InterPro" id="IPR050445">
    <property type="entry name" value="Bact_polysacc_biosynth/exp"/>
</dbReference>